<dbReference type="SUPFAM" id="SSF53067">
    <property type="entry name" value="Actin-like ATPase domain"/>
    <property type="match status" value="1"/>
</dbReference>
<dbReference type="AlphaFoldDB" id="A0A6L9UA05"/>
<dbReference type="CDD" id="cd23763">
    <property type="entry name" value="ASKHA_ATPase_ROK"/>
    <property type="match status" value="1"/>
</dbReference>
<feature type="region of interest" description="Disordered" evidence="2">
    <location>
        <begin position="1"/>
        <end position="25"/>
    </location>
</feature>
<name>A0A6L9UA05_9HYPH</name>
<dbReference type="Gene3D" id="1.10.10.10">
    <property type="entry name" value="Winged helix-like DNA-binding domain superfamily/Winged helix DNA-binding domain"/>
    <property type="match status" value="1"/>
</dbReference>
<reference evidence="4 5" key="1">
    <citation type="submission" date="2019-12" db="EMBL/GenBank/DDBJ databases">
        <title>Rhizobium genotypes associated with high levels of biological nitrogen fixation by grain legumes in a temperate-maritime cropping system.</title>
        <authorList>
            <person name="Maluk M."/>
            <person name="Francesc Ferrando Molina F."/>
            <person name="Lopez Del Egido L."/>
            <person name="Lafos M."/>
            <person name="Langarica-Fuentes A."/>
            <person name="Gebre Yohannes G."/>
            <person name="Young M.W."/>
            <person name="Martin P."/>
            <person name="Gantlett R."/>
            <person name="Kenicer G."/>
            <person name="Hawes C."/>
            <person name="Begg G.S."/>
            <person name="Quilliam R.S."/>
            <person name="Squire G.R."/>
            <person name="Poole P.S."/>
            <person name="Young P.W."/>
            <person name="Iannetta P.M."/>
            <person name="James E.K."/>
        </authorList>
    </citation>
    <scope>NUCLEOTIDE SEQUENCE [LARGE SCALE GENOMIC DNA]</scope>
    <source>
        <strain evidence="4 5">JHI1118</strain>
    </source>
</reference>
<proteinExistence type="inferred from homology"/>
<dbReference type="EMBL" id="WUEY01000011">
    <property type="protein sequence ID" value="NEI72384.1"/>
    <property type="molecule type" value="Genomic_DNA"/>
</dbReference>
<dbReference type="InterPro" id="IPR036390">
    <property type="entry name" value="WH_DNA-bd_sf"/>
</dbReference>
<feature type="compositionally biased region" description="Polar residues" evidence="2">
    <location>
        <begin position="1"/>
        <end position="12"/>
    </location>
</feature>
<dbReference type="SUPFAM" id="SSF46785">
    <property type="entry name" value="Winged helix' DNA-binding domain"/>
    <property type="match status" value="1"/>
</dbReference>
<evidence type="ECO:0000313" key="5">
    <source>
        <dbReference type="Proteomes" id="UP000483035"/>
    </source>
</evidence>
<accession>A0A6L9UA05</accession>
<dbReference type="Pfam" id="PF00480">
    <property type="entry name" value="ROK"/>
    <property type="match status" value="1"/>
</dbReference>
<evidence type="ECO:0000256" key="1">
    <source>
        <dbReference type="ARBA" id="ARBA00006479"/>
    </source>
</evidence>
<evidence type="ECO:0000259" key="3">
    <source>
        <dbReference type="Pfam" id="PF01047"/>
    </source>
</evidence>
<evidence type="ECO:0000256" key="2">
    <source>
        <dbReference type="SAM" id="MobiDB-lite"/>
    </source>
</evidence>
<gene>
    <name evidence="4" type="ORF">GR212_22615</name>
</gene>
<dbReference type="InterPro" id="IPR043129">
    <property type="entry name" value="ATPase_NBD"/>
</dbReference>
<evidence type="ECO:0000313" key="4">
    <source>
        <dbReference type="EMBL" id="NEI72384.1"/>
    </source>
</evidence>
<organism evidence="4 5">
    <name type="scientific">Rhizobium lusitanum</name>
    <dbReference type="NCBI Taxonomy" id="293958"/>
    <lineage>
        <taxon>Bacteria</taxon>
        <taxon>Pseudomonadati</taxon>
        <taxon>Pseudomonadota</taxon>
        <taxon>Alphaproteobacteria</taxon>
        <taxon>Hyphomicrobiales</taxon>
        <taxon>Rhizobiaceae</taxon>
        <taxon>Rhizobium/Agrobacterium group</taxon>
        <taxon>Rhizobium</taxon>
    </lineage>
</organism>
<dbReference type="Proteomes" id="UP000483035">
    <property type="component" value="Unassembled WGS sequence"/>
</dbReference>
<comment type="caution">
    <text evidence="4">The sequence shown here is derived from an EMBL/GenBank/DDBJ whole genome shotgun (WGS) entry which is preliminary data.</text>
</comment>
<dbReference type="InterPro" id="IPR000600">
    <property type="entry name" value="ROK"/>
</dbReference>
<dbReference type="InterPro" id="IPR000835">
    <property type="entry name" value="HTH_MarR-typ"/>
</dbReference>
<feature type="domain" description="HTH marR-type" evidence="3">
    <location>
        <begin position="46"/>
        <end position="82"/>
    </location>
</feature>
<dbReference type="PANTHER" id="PTHR18964:SF149">
    <property type="entry name" value="BIFUNCTIONAL UDP-N-ACETYLGLUCOSAMINE 2-EPIMERASE_N-ACETYLMANNOSAMINE KINASE"/>
    <property type="match status" value="1"/>
</dbReference>
<sequence>MTDTPKTGSGSPKLTKLAGGRQRLPDVTGTNLEHSRIFNRRLIFEALYQSGPLSRIDIAKRVGLTPQTVSGITRELLDQQFIIETGRSQGQRGQPQIYLGPNPIAGFSIGIHLDRNRVVMVVCNLLLDVIGRKTWTGDTRDPDSTLKTIAVLTDVLIDEAYVPRDKIWSIGLVLPTLDDDIYDFATKQPGWDAWANVPVAQRLKDLCGLTVLVENDATAAAIGEHFARSDKDKRNFAHLYIGYGVGAGMIIDGMPLKGVWGNAGELGLLPFQPRRMREDGEPPIIDSVLSLSGIAKALDWTIEDADAAAADVSILADLHSQRDPRLSEWMEEAGLCLRFLTAILESTIDPEFITVGGSLPPSIVTALVERAYPLHRSLSERKDRLSPRLVVGQLTDDAPVIGAASLPIFVNTNPNFRHLYIRQLGDEQRPFEQPTRG</sequence>
<dbReference type="InterPro" id="IPR036388">
    <property type="entry name" value="WH-like_DNA-bd_sf"/>
</dbReference>
<protein>
    <submittedName>
        <fullName evidence="4">ROK family protein</fullName>
    </submittedName>
</protein>
<dbReference type="RefSeq" id="WP_163989633.1">
    <property type="nucleotide sequence ID" value="NZ_WUEY01000011.1"/>
</dbReference>
<dbReference type="Gene3D" id="3.30.420.40">
    <property type="match status" value="2"/>
</dbReference>
<dbReference type="PANTHER" id="PTHR18964">
    <property type="entry name" value="ROK (REPRESSOR, ORF, KINASE) FAMILY"/>
    <property type="match status" value="1"/>
</dbReference>
<dbReference type="GO" id="GO:0003700">
    <property type="term" value="F:DNA-binding transcription factor activity"/>
    <property type="evidence" value="ECO:0007669"/>
    <property type="project" value="InterPro"/>
</dbReference>
<dbReference type="Pfam" id="PF01047">
    <property type="entry name" value="MarR"/>
    <property type="match status" value="1"/>
</dbReference>
<comment type="similarity">
    <text evidence="1">Belongs to the ROK (NagC/XylR) family.</text>
</comment>